<evidence type="ECO:0000256" key="3">
    <source>
        <dbReference type="ARBA" id="ARBA00022989"/>
    </source>
</evidence>
<evidence type="ECO:0000256" key="1">
    <source>
        <dbReference type="ARBA" id="ARBA00004141"/>
    </source>
</evidence>
<dbReference type="PANTHER" id="PTHR11814">
    <property type="entry name" value="SULFATE TRANSPORTER"/>
    <property type="match status" value="1"/>
</dbReference>
<dbReference type="OrthoDB" id="9769739at2"/>
<comment type="subcellular location">
    <subcellularLocation>
        <location evidence="1">Membrane</location>
        <topology evidence="1">Multi-pass membrane protein</topology>
    </subcellularLocation>
</comment>
<dbReference type="Gene3D" id="3.30.750.24">
    <property type="entry name" value="STAS domain"/>
    <property type="match status" value="1"/>
</dbReference>
<dbReference type="Pfam" id="PF01740">
    <property type="entry name" value="STAS"/>
    <property type="match status" value="1"/>
</dbReference>
<dbReference type="InterPro" id="IPR001902">
    <property type="entry name" value="SLC26A/SulP_fam"/>
</dbReference>
<evidence type="ECO:0000313" key="7">
    <source>
        <dbReference type="EMBL" id="AXI01960.1"/>
    </source>
</evidence>
<protein>
    <submittedName>
        <fullName evidence="7">SulP family inorganic anion transporter</fullName>
    </submittedName>
</protein>
<dbReference type="Proteomes" id="UP000253940">
    <property type="component" value="Chromosome"/>
</dbReference>
<evidence type="ECO:0000259" key="6">
    <source>
        <dbReference type="PROSITE" id="PS50801"/>
    </source>
</evidence>
<feature type="transmembrane region" description="Helical" evidence="5">
    <location>
        <begin position="44"/>
        <end position="60"/>
    </location>
</feature>
<feature type="transmembrane region" description="Helical" evidence="5">
    <location>
        <begin position="198"/>
        <end position="222"/>
    </location>
</feature>
<dbReference type="EMBL" id="CP031222">
    <property type="protein sequence ID" value="AXI01960.1"/>
    <property type="molecule type" value="Genomic_DNA"/>
</dbReference>
<dbReference type="SUPFAM" id="SSF52091">
    <property type="entry name" value="SpoIIaa-like"/>
    <property type="match status" value="1"/>
</dbReference>
<feature type="transmembrane region" description="Helical" evidence="5">
    <location>
        <begin position="164"/>
        <end position="186"/>
    </location>
</feature>
<keyword evidence="2 5" id="KW-0812">Transmembrane</keyword>
<dbReference type="InterPro" id="IPR036513">
    <property type="entry name" value="STAS_dom_sf"/>
</dbReference>
<proteinExistence type="predicted"/>
<evidence type="ECO:0000256" key="5">
    <source>
        <dbReference type="SAM" id="Phobius"/>
    </source>
</evidence>
<dbReference type="GO" id="GO:0016020">
    <property type="term" value="C:membrane"/>
    <property type="evidence" value="ECO:0007669"/>
    <property type="project" value="UniProtKB-SubCell"/>
</dbReference>
<keyword evidence="4 5" id="KW-0472">Membrane</keyword>
<evidence type="ECO:0000313" key="8">
    <source>
        <dbReference type="Proteomes" id="UP000253940"/>
    </source>
</evidence>
<evidence type="ECO:0000256" key="2">
    <source>
        <dbReference type="ARBA" id="ARBA00022692"/>
    </source>
</evidence>
<feature type="domain" description="STAS" evidence="6">
    <location>
        <begin position="429"/>
        <end position="547"/>
    </location>
</feature>
<name>A0A345P3V1_9GAMM</name>
<dbReference type="AlphaFoldDB" id="A0A345P3V1"/>
<dbReference type="RefSeq" id="WP_114898070.1">
    <property type="nucleotide sequence ID" value="NZ_CP031222.1"/>
</dbReference>
<feature type="transmembrane region" description="Helical" evidence="5">
    <location>
        <begin position="92"/>
        <end position="114"/>
    </location>
</feature>
<feature type="transmembrane region" description="Helical" evidence="5">
    <location>
        <begin position="281"/>
        <end position="298"/>
    </location>
</feature>
<feature type="transmembrane region" description="Helical" evidence="5">
    <location>
        <begin position="375"/>
        <end position="401"/>
    </location>
</feature>
<feature type="transmembrane region" description="Helical" evidence="5">
    <location>
        <begin position="126"/>
        <end position="144"/>
    </location>
</feature>
<keyword evidence="8" id="KW-1185">Reference proteome</keyword>
<sequence>MTNPTQSLAANPSRLADLVAGLSIAGLLLPEAVAYSGIAGMPPQAGVIALLIGLLCYGFIGTSRFAIVSATSSSAAVLVAAVSSMAGPDLSLRLLLASGLVILTGVFFILASVAKLGEASNFIAKPVLRGFAVGLAITIVIKQFPNIIAIHPTHSDIFRYVNDLIIASPQWNLTGLLIAVVALTLLKVLATWRAVPGALIVIAAGIALDVSGFTTSHGVAAVGTINLSLSMPTIPDLTRTEWLRLGELAVAMVMILYAESYGAIRTFAIQHGDPSAPNRDLMAFGIANIASGLFQGMPVGAGYSATSANESAGAQSRWSGWIAAIVVLILVLTLLPWIEHTPEPVLAAIVIHAVSHNISWQTFRPYFLWHRDRIIVISALVAVLVLGVLDGLLAAIGVSLIMMLRNLSESRVAWLGELGDTRDYVDIKRHPDAKTLPNVLIARPESSLFFANAERIFGMIHDQVLNLPATQIVIISFEESPNLDSTSLEALRDFADAMQKKEVKLLLARVKDPLRDILQRANFPEIPASCYDPRSVYDAVSEARAQNTSATSEQTSSS</sequence>
<feature type="transmembrane region" description="Helical" evidence="5">
    <location>
        <begin position="318"/>
        <end position="338"/>
    </location>
</feature>
<evidence type="ECO:0000256" key="4">
    <source>
        <dbReference type="ARBA" id="ARBA00023136"/>
    </source>
</evidence>
<gene>
    <name evidence="7" type="ORF">HYN46_03185</name>
</gene>
<feature type="transmembrane region" description="Helical" evidence="5">
    <location>
        <begin position="67"/>
        <end position="86"/>
    </location>
</feature>
<keyword evidence="3 5" id="KW-1133">Transmembrane helix</keyword>
<dbReference type="Pfam" id="PF00916">
    <property type="entry name" value="Sulfate_transp"/>
    <property type="match status" value="1"/>
</dbReference>
<dbReference type="GO" id="GO:0055085">
    <property type="term" value="P:transmembrane transport"/>
    <property type="evidence" value="ECO:0007669"/>
    <property type="project" value="InterPro"/>
</dbReference>
<dbReference type="PROSITE" id="PS50801">
    <property type="entry name" value="STAS"/>
    <property type="match status" value="1"/>
</dbReference>
<dbReference type="InterPro" id="IPR002645">
    <property type="entry name" value="STAS_dom"/>
</dbReference>
<dbReference type="CDD" id="cd07042">
    <property type="entry name" value="STAS_SulP_like_sulfate_transporter"/>
    <property type="match status" value="1"/>
</dbReference>
<dbReference type="InterPro" id="IPR011547">
    <property type="entry name" value="SLC26A/SulP_dom"/>
</dbReference>
<accession>A0A345P3V1</accession>
<dbReference type="KEGG" id="mbah:HYN46_03185"/>
<organism evidence="7 8">
    <name type="scientific">Aquirhabdus parva</name>
    <dbReference type="NCBI Taxonomy" id="2283318"/>
    <lineage>
        <taxon>Bacteria</taxon>
        <taxon>Pseudomonadati</taxon>
        <taxon>Pseudomonadota</taxon>
        <taxon>Gammaproteobacteria</taxon>
        <taxon>Moraxellales</taxon>
        <taxon>Moraxellaceae</taxon>
        <taxon>Aquirhabdus</taxon>
    </lineage>
</organism>
<reference evidence="7 8" key="1">
    <citation type="submission" date="2018-07" db="EMBL/GenBank/DDBJ databases">
        <title>Genome sequencing of Moraxellaceae gen. HYN0046.</title>
        <authorList>
            <person name="Kim M."/>
            <person name="Yi H."/>
        </authorList>
    </citation>
    <scope>NUCLEOTIDE SEQUENCE [LARGE SCALE GENOMIC DNA]</scope>
    <source>
        <strain evidence="7 8">HYN0046</strain>
    </source>
</reference>